<reference evidence="3" key="1">
    <citation type="submission" date="2023-07" db="EMBL/GenBank/DDBJ databases">
        <title>Christiangramia sp. SM2212., a novel bacterium of the family Flavobacteriaceae isolated from the sea sediment.</title>
        <authorList>
            <person name="Wang J."/>
            <person name="Zhang X."/>
        </authorList>
    </citation>
    <scope>NUCLEOTIDE SEQUENCE [LARGE SCALE GENOMIC DNA]</scope>
    <source>
        <strain evidence="3">SM2212</strain>
    </source>
</reference>
<keyword evidence="2" id="KW-0378">Hydrolase</keyword>
<dbReference type="GO" id="GO:0016787">
    <property type="term" value="F:hydrolase activity"/>
    <property type="evidence" value="ECO:0007669"/>
    <property type="project" value="UniProtKB-KW"/>
</dbReference>
<proteinExistence type="predicted"/>
<evidence type="ECO:0000313" key="2">
    <source>
        <dbReference type="EMBL" id="MDR5590499.1"/>
    </source>
</evidence>
<dbReference type="RefSeq" id="WP_309561375.1">
    <property type="nucleotide sequence ID" value="NZ_JAVJIU010000003.1"/>
</dbReference>
<dbReference type="PRINTS" id="PR00412">
    <property type="entry name" value="EPOXHYDRLASE"/>
</dbReference>
<dbReference type="Gene3D" id="3.40.50.1820">
    <property type="entry name" value="alpha/beta hydrolase"/>
    <property type="match status" value="1"/>
</dbReference>
<keyword evidence="3" id="KW-1185">Reference proteome</keyword>
<dbReference type="InterPro" id="IPR000639">
    <property type="entry name" value="Epox_hydrolase-like"/>
</dbReference>
<dbReference type="PANTHER" id="PTHR43798">
    <property type="entry name" value="MONOACYLGLYCEROL LIPASE"/>
    <property type="match status" value="1"/>
</dbReference>
<evidence type="ECO:0000259" key="1">
    <source>
        <dbReference type="Pfam" id="PF00561"/>
    </source>
</evidence>
<dbReference type="PRINTS" id="PR00111">
    <property type="entry name" value="ABHYDROLASE"/>
</dbReference>
<dbReference type="SUPFAM" id="SSF53474">
    <property type="entry name" value="alpha/beta-Hydrolases"/>
    <property type="match status" value="1"/>
</dbReference>
<sequence length="258" mass="29204">MIYTQSNGINLDNKVLNLVFIHGNSMNSDLFMPQLKSREFKDYNCIALDLPGHGKSDKSESYSISVIVEKVSEKLSELKRFILVGHSLGGQIAIHLLEKYPNQCKGIVLIGTPPLDPNFHISDIYNLNSSSQLLLQKDLKDDEIFSLQKFLYPKVDKWTETITKSLVSTDSEFRIGYGSSLMDLKNLNEVKILDQFKGYVQVIVGEKDSLLKISYLKKVCTSLCTGLNIIDDCGHFPHLEKPEIINQLILSQIHQIEK</sequence>
<protein>
    <submittedName>
        <fullName evidence="2">Alpha/beta hydrolase</fullName>
    </submittedName>
</protein>
<dbReference type="Proteomes" id="UP001257234">
    <property type="component" value="Unassembled WGS sequence"/>
</dbReference>
<dbReference type="InterPro" id="IPR029058">
    <property type="entry name" value="AB_hydrolase_fold"/>
</dbReference>
<feature type="domain" description="AB hydrolase-1" evidence="1">
    <location>
        <begin position="18"/>
        <end position="242"/>
    </location>
</feature>
<accession>A0ABU1ER85</accession>
<gene>
    <name evidence="2" type="ORF">RE431_07605</name>
</gene>
<dbReference type="InterPro" id="IPR000073">
    <property type="entry name" value="AB_hydrolase_1"/>
</dbReference>
<comment type="caution">
    <text evidence="2">The sequence shown here is derived from an EMBL/GenBank/DDBJ whole genome shotgun (WGS) entry which is preliminary data.</text>
</comment>
<evidence type="ECO:0000313" key="3">
    <source>
        <dbReference type="Proteomes" id="UP001257234"/>
    </source>
</evidence>
<dbReference type="EMBL" id="JAVJIU010000003">
    <property type="protein sequence ID" value="MDR5590499.1"/>
    <property type="molecule type" value="Genomic_DNA"/>
</dbReference>
<organism evidence="2 3">
    <name type="scientific">Christiangramia sediminicola</name>
    <dbReference type="NCBI Taxonomy" id="3073267"/>
    <lineage>
        <taxon>Bacteria</taxon>
        <taxon>Pseudomonadati</taxon>
        <taxon>Bacteroidota</taxon>
        <taxon>Flavobacteriia</taxon>
        <taxon>Flavobacteriales</taxon>
        <taxon>Flavobacteriaceae</taxon>
        <taxon>Christiangramia</taxon>
    </lineage>
</organism>
<dbReference type="Pfam" id="PF00561">
    <property type="entry name" value="Abhydrolase_1"/>
    <property type="match status" value="1"/>
</dbReference>
<name>A0ABU1ER85_9FLAO</name>
<dbReference type="InterPro" id="IPR050266">
    <property type="entry name" value="AB_hydrolase_sf"/>
</dbReference>